<dbReference type="AlphaFoldDB" id="A0A382K9Y1"/>
<sequence length="37" mass="4560">VKPYLVFEYKVTFHGSIKFNGLFIDSYKRFRVEWEES</sequence>
<feature type="non-terminal residue" evidence="1">
    <location>
        <position position="1"/>
    </location>
</feature>
<dbReference type="EMBL" id="UINC01078611">
    <property type="protein sequence ID" value="SVC19847.1"/>
    <property type="molecule type" value="Genomic_DNA"/>
</dbReference>
<accession>A0A382K9Y1</accession>
<evidence type="ECO:0000313" key="1">
    <source>
        <dbReference type="EMBL" id="SVC19847.1"/>
    </source>
</evidence>
<reference evidence="1" key="1">
    <citation type="submission" date="2018-05" db="EMBL/GenBank/DDBJ databases">
        <authorList>
            <person name="Lanie J.A."/>
            <person name="Ng W.-L."/>
            <person name="Kazmierczak K.M."/>
            <person name="Andrzejewski T.M."/>
            <person name="Davidsen T.M."/>
            <person name="Wayne K.J."/>
            <person name="Tettelin H."/>
            <person name="Glass J.I."/>
            <person name="Rusch D."/>
            <person name="Podicherti R."/>
            <person name="Tsui H.-C.T."/>
            <person name="Winkler M.E."/>
        </authorList>
    </citation>
    <scope>NUCLEOTIDE SEQUENCE</scope>
</reference>
<protein>
    <submittedName>
        <fullName evidence="1">Uncharacterized protein</fullName>
    </submittedName>
</protein>
<organism evidence="1">
    <name type="scientific">marine metagenome</name>
    <dbReference type="NCBI Taxonomy" id="408172"/>
    <lineage>
        <taxon>unclassified sequences</taxon>
        <taxon>metagenomes</taxon>
        <taxon>ecological metagenomes</taxon>
    </lineage>
</organism>
<proteinExistence type="predicted"/>
<gene>
    <name evidence="1" type="ORF">METZ01_LOCUS272701</name>
</gene>
<name>A0A382K9Y1_9ZZZZ</name>